<evidence type="ECO:0000313" key="3">
    <source>
        <dbReference type="Proteomes" id="UP001299970"/>
    </source>
</evidence>
<dbReference type="EMBL" id="JAKXMK010000017">
    <property type="protein sequence ID" value="MCH6168072.1"/>
    <property type="molecule type" value="Genomic_DNA"/>
</dbReference>
<dbReference type="Proteomes" id="UP001299970">
    <property type="component" value="Unassembled WGS sequence"/>
</dbReference>
<evidence type="ECO:0000313" key="2">
    <source>
        <dbReference type="EMBL" id="MCH6168072.1"/>
    </source>
</evidence>
<keyword evidence="3" id="KW-1185">Reference proteome</keyword>
<name>A0ABS9THQ2_9PSEU</name>
<dbReference type="InterPro" id="IPR025438">
    <property type="entry name" value="DUF4180"/>
</dbReference>
<sequence>MSAGHVADTVTNIRGTHVLACAPGGPKLRTSADALEVIGEALYQRAELVVVPVERLDPGFFTLSTGIAGEIVQKFVNYRLRLAVRGDLSELLAGSASLRAFVVECNRGRHLWFVADDAELGDRLARKPAPAE</sequence>
<dbReference type="RefSeq" id="WP_241038720.1">
    <property type="nucleotide sequence ID" value="NZ_BAAAJF010000001.1"/>
</dbReference>
<reference evidence="2 3" key="1">
    <citation type="submission" date="2022-03" db="EMBL/GenBank/DDBJ databases">
        <title>Pseudonocardia alaer sp. nov., a novel actinomycete isolated from reed forest soil.</title>
        <authorList>
            <person name="Wang L."/>
        </authorList>
    </citation>
    <scope>NUCLEOTIDE SEQUENCE [LARGE SCALE GENOMIC DNA]</scope>
    <source>
        <strain evidence="2 3">Y-16303</strain>
    </source>
</reference>
<proteinExistence type="predicted"/>
<evidence type="ECO:0000259" key="1">
    <source>
        <dbReference type="Pfam" id="PF13788"/>
    </source>
</evidence>
<accession>A0ABS9THQ2</accession>
<protein>
    <submittedName>
        <fullName evidence="2">DUF4180 domain-containing protein</fullName>
    </submittedName>
</protein>
<comment type="caution">
    <text evidence="2">The sequence shown here is derived from an EMBL/GenBank/DDBJ whole genome shotgun (WGS) entry which is preliminary data.</text>
</comment>
<dbReference type="Pfam" id="PF13788">
    <property type="entry name" value="DUF4180"/>
    <property type="match status" value="1"/>
</dbReference>
<feature type="domain" description="DUF4180" evidence="1">
    <location>
        <begin position="15"/>
        <end position="124"/>
    </location>
</feature>
<gene>
    <name evidence="2" type="ORF">MMF94_20485</name>
</gene>
<organism evidence="2 3">
    <name type="scientific">Pseudonocardia alaniniphila</name>
    <dbReference type="NCBI Taxonomy" id="75291"/>
    <lineage>
        <taxon>Bacteria</taxon>
        <taxon>Bacillati</taxon>
        <taxon>Actinomycetota</taxon>
        <taxon>Actinomycetes</taxon>
        <taxon>Pseudonocardiales</taxon>
        <taxon>Pseudonocardiaceae</taxon>
        <taxon>Pseudonocardia</taxon>
    </lineage>
</organism>